<dbReference type="InterPro" id="IPR036388">
    <property type="entry name" value="WH-like_DNA-bd_sf"/>
</dbReference>
<dbReference type="PROSITE" id="PS50949">
    <property type="entry name" value="HTH_GNTR"/>
    <property type="match status" value="1"/>
</dbReference>
<keyword evidence="2" id="KW-0238">DNA-binding</keyword>
<dbReference type="PANTHER" id="PTHR43537:SF50">
    <property type="entry name" value="TRANSCRIPTIONAL REGULATORY PROTEIN"/>
    <property type="match status" value="1"/>
</dbReference>
<dbReference type="InterPro" id="IPR008920">
    <property type="entry name" value="TF_FadR/GntR_C"/>
</dbReference>
<evidence type="ECO:0000256" key="1">
    <source>
        <dbReference type="ARBA" id="ARBA00023015"/>
    </source>
</evidence>
<dbReference type="EMBL" id="JAQIOY010000007">
    <property type="protein sequence ID" value="MDA7426159.1"/>
    <property type="molecule type" value="Genomic_DNA"/>
</dbReference>
<protein>
    <submittedName>
        <fullName evidence="5">GntR family transcriptional regulator</fullName>
    </submittedName>
</protein>
<evidence type="ECO:0000256" key="2">
    <source>
        <dbReference type="ARBA" id="ARBA00023125"/>
    </source>
</evidence>
<dbReference type="RefSeq" id="WP_271433513.1">
    <property type="nucleotide sequence ID" value="NZ_JAQIOY010000007.1"/>
</dbReference>
<evidence type="ECO:0000256" key="3">
    <source>
        <dbReference type="ARBA" id="ARBA00023163"/>
    </source>
</evidence>
<proteinExistence type="predicted"/>
<dbReference type="PRINTS" id="PR00035">
    <property type="entry name" value="HTHGNTR"/>
</dbReference>
<sequence>MADETLPQQIATRLRRDILRGKLEPGHSIKERDNANELGVSRTPMREAIRILATEGLVILRPARSPIVAKPSFKQIADNIEVLSALELLSADLACQNATSDQIDSIAEADARMTRQYETLDPVDLFELDMDFHIAIAQASNNAVLVETHRAILARMWRARYLAARRKRSRDRVIRQHGLIVEGLKARDPDAVRITLQDHLEHLLVNVREYFENEEKQDNDKTARELVK</sequence>
<dbReference type="SMART" id="SM00345">
    <property type="entry name" value="HTH_GNTR"/>
    <property type="match status" value="1"/>
</dbReference>
<dbReference type="Pfam" id="PF00392">
    <property type="entry name" value="GntR"/>
    <property type="match status" value="1"/>
</dbReference>
<dbReference type="SUPFAM" id="SSF46785">
    <property type="entry name" value="Winged helix' DNA-binding domain"/>
    <property type="match status" value="1"/>
</dbReference>
<dbReference type="Proteomes" id="UP001210720">
    <property type="component" value="Unassembled WGS sequence"/>
</dbReference>
<reference evidence="5 6" key="1">
    <citation type="submission" date="2023-01" db="EMBL/GenBank/DDBJ databases">
        <title>Thalassococcus onchidii sp. nov., isolated from a marine invertebrate from the South China Sea.</title>
        <authorList>
            <person name="Xu S."/>
            <person name="Liu Z."/>
            <person name="Xu Y."/>
        </authorList>
    </citation>
    <scope>NUCLEOTIDE SEQUENCE [LARGE SCALE GENOMIC DNA]</scope>
    <source>
        <strain evidence="5 6">KCTC 32084</strain>
    </source>
</reference>
<dbReference type="InterPro" id="IPR011711">
    <property type="entry name" value="GntR_C"/>
</dbReference>
<evidence type="ECO:0000313" key="6">
    <source>
        <dbReference type="Proteomes" id="UP001210720"/>
    </source>
</evidence>
<dbReference type="SUPFAM" id="SSF48008">
    <property type="entry name" value="GntR ligand-binding domain-like"/>
    <property type="match status" value="1"/>
</dbReference>
<keyword evidence="6" id="KW-1185">Reference proteome</keyword>
<keyword evidence="3" id="KW-0804">Transcription</keyword>
<dbReference type="CDD" id="cd07377">
    <property type="entry name" value="WHTH_GntR"/>
    <property type="match status" value="1"/>
</dbReference>
<dbReference type="SMART" id="SM00895">
    <property type="entry name" value="FCD"/>
    <property type="match status" value="1"/>
</dbReference>
<gene>
    <name evidence="5" type="ORF">PFY00_15595</name>
</gene>
<organism evidence="5 6">
    <name type="scientific">Thalassococcus lentus</name>
    <dbReference type="NCBI Taxonomy" id="1210524"/>
    <lineage>
        <taxon>Bacteria</taxon>
        <taxon>Pseudomonadati</taxon>
        <taxon>Pseudomonadota</taxon>
        <taxon>Alphaproteobacteria</taxon>
        <taxon>Rhodobacterales</taxon>
        <taxon>Roseobacteraceae</taxon>
        <taxon>Thalassococcus</taxon>
    </lineage>
</organism>
<comment type="caution">
    <text evidence="5">The sequence shown here is derived from an EMBL/GenBank/DDBJ whole genome shotgun (WGS) entry which is preliminary data.</text>
</comment>
<keyword evidence="1" id="KW-0805">Transcription regulation</keyword>
<dbReference type="Gene3D" id="1.20.120.530">
    <property type="entry name" value="GntR ligand-binding domain-like"/>
    <property type="match status" value="1"/>
</dbReference>
<dbReference type="Pfam" id="PF07729">
    <property type="entry name" value="FCD"/>
    <property type="match status" value="1"/>
</dbReference>
<dbReference type="PANTHER" id="PTHR43537">
    <property type="entry name" value="TRANSCRIPTIONAL REGULATOR, GNTR FAMILY"/>
    <property type="match status" value="1"/>
</dbReference>
<evidence type="ECO:0000259" key="4">
    <source>
        <dbReference type="PROSITE" id="PS50949"/>
    </source>
</evidence>
<name>A0ABT4XW22_9RHOB</name>
<dbReference type="InterPro" id="IPR000524">
    <property type="entry name" value="Tscrpt_reg_HTH_GntR"/>
</dbReference>
<accession>A0ABT4XW22</accession>
<feature type="domain" description="HTH gntR-type" evidence="4">
    <location>
        <begin position="4"/>
        <end position="71"/>
    </location>
</feature>
<dbReference type="InterPro" id="IPR036390">
    <property type="entry name" value="WH_DNA-bd_sf"/>
</dbReference>
<dbReference type="Gene3D" id="1.10.10.10">
    <property type="entry name" value="Winged helix-like DNA-binding domain superfamily/Winged helix DNA-binding domain"/>
    <property type="match status" value="1"/>
</dbReference>
<evidence type="ECO:0000313" key="5">
    <source>
        <dbReference type="EMBL" id="MDA7426159.1"/>
    </source>
</evidence>